<name>A0A5J4U5N0_9EUKA</name>
<evidence type="ECO:0000313" key="1">
    <source>
        <dbReference type="EMBL" id="KAA6365689.1"/>
    </source>
</evidence>
<sequence length="135" mass="15276">KILDASIVNEAIEPLNFQINVADAHAGTHLSIIPVKFTITTTTIIHEQWYIQYCYTTIAKSTKYRADSEGNQTQRQNTIARNSHTVMEIEMEPERQDINPPPLEAKINQVSFNGQRDYWATKSNLLKYIGKPGAG</sequence>
<organism evidence="1 2">
    <name type="scientific">Streblomastix strix</name>
    <dbReference type="NCBI Taxonomy" id="222440"/>
    <lineage>
        <taxon>Eukaryota</taxon>
        <taxon>Metamonada</taxon>
        <taxon>Preaxostyla</taxon>
        <taxon>Oxymonadida</taxon>
        <taxon>Streblomastigidae</taxon>
        <taxon>Streblomastix</taxon>
    </lineage>
</organism>
<gene>
    <name evidence="1" type="ORF">EZS28_038783</name>
</gene>
<dbReference type="AlphaFoldDB" id="A0A5J4U5N0"/>
<reference evidence="1 2" key="1">
    <citation type="submission" date="2019-03" db="EMBL/GenBank/DDBJ databases">
        <title>Single cell metagenomics reveals metabolic interactions within the superorganism composed of flagellate Streblomastix strix and complex community of Bacteroidetes bacteria on its surface.</title>
        <authorList>
            <person name="Treitli S.C."/>
            <person name="Kolisko M."/>
            <person name="Husnik F."/>
            <person name="Keeling P."/>
            <person name="Hampl V."/>
        </authorList>
    </citation>
    <scope>NUCLEOTIDE SEQUENCE [LARGE SCALE GENOMIC DNA]</scope>
    <source>
        <strain evidence="1">ST1C</strain>
    </source>
</reference>
<protein>
    <submittedName>
        <fullName evidence="1">Uncharacterized protein</fullName>
    </submittedName>
</protein>
<feature type="non-terminal residue" evidence="1">
    <location>
        <position position="1"/>
    </location>
</feature>
<comment type="caution">
    <text evidence="1">The sequence shown here is derived from an EMBL/GenBank/DDBJ whole genome shotgun (WGS) entry which is preliminary data.</text>
</comment>
<accession>A0A5J4U5N0</accession>
<proteinExistence type="predicted"/>
<evidence type="ECO:0000313" key="2">
    <source>
        <dbReference type="Proteomes" id="UP000324800"/>
    </source>
</evidence>
<dbReference type="Proteomes" id="UP000324800">
    <property type="component" value="Unassembled WGS sequence"/>
</dbReference>
<dbReference type="EMBL" id="SNRW01020210">
    <property type="protein sequence ID" value="KAA6365689.1"/>
    <property type="molecule type" value="Genomic_DNA"/>
</dbReference>